<gene>
    <name evidence="2" type="ORF">VNO77_27502</name>
</gene>
<reference evidence="2 3" key="1">
    <citation type="submission" date="2024-01" db="EMBL/GenBank/DDBJ databases">
        <title>The genomes of 5 underutilized Papilionoideae crops provide insights into root nodulation and disease resistanc.</title>
        <authorList>
            <person name="Jiang F."/>
        </authorList>
    </citation>
    <scope>NUCLEOTIDE SEQUENCE [LARGE SCALE GENOMIC DNA]</scope>
    <source>
        <strain evidence="2">LVBAO_FW01</strain>
        <tissue evidence="2">Leaves</tissue>
    </source>
</reference>
<dbReference type="Proteomes" id="UP001367508">
    <property type="component" value="Unassembled WGS sequence"/>
</dbReference>
<keyword evidence="1" id="KW-0472">Membrane</keyword>
<accession>A0AAN9KUT3</accession>
<comment type="caution">
    <text evidence="2">The sequence shown here is derived from an EMBL/GenBank/DDBJ whole genome shotgun (WGS) entry which is preliminary data.</text>
</comment>
<keyword evidence="3" id="KW-1185">Reference proteome</keyword>
<evidence type="ECO:0000256" key="1">
    <source>
        <dbReference type="SAM" id="Phobius"/>
    </source>
</evidence>
<evidence type="ECO:0000313" key="3">
    <source>
        <dbReference type="Proteomes" id="UP001367508"/>
    </source>
</evidence>
<proteinExistence type="predicted"/>
<dbReference type="EMBL" id="JAYMYQ010000006">
    <property type="protein sequence ID" value="KAK7323997.1"/>
    <property type="molecule type" value="Genomic_DNA"/>
</dbReference>
<sequence length="100" mass="11217">MIRTWAMLWYVEIRFPCIFGGAQCIHIYARRVAIGAFVSPATVGVAIRIILVVGELCMMLTKSPTVGEKYGLSLACAGRPITRLFDQINAWTSSRWRELP</sequence>
<keyword evidence="1" id="KW-1133">Transmembrane helix</keyword>
<dbReference type="AlphaFoldDB" id="A0AAN9KUT3"/>
<keyword evidence="1" id="KW-0812">Transmembrane</keyword>
<organism evidence="2 3">
    <name type="scientific">Canavalia gladiata</name>
    <name type="common">Sword bean</name>
    <name type="synonym">Dolichos gladiatus</name>
    <dbReference type="NCBI Taxonomy" id="3824"/>
    <lineage>
        <taxon>Eukaryota</taxon>
        <taxon>Viridiplantae</taxon>
        <taxon>Streptophyta</taxon>
        <taxon>Embryophyta</taxon>
        <taxon>Tracheophyta</taxon>
        <taxon>Spermatophyta</taxon>
        <taxon>Magnoliopsida</taxon>
        <taxon>eudicotyledons</taxon>
        <taxon>Gunneridae</taxon>
        <taxon>Pentapetalae</taxon>
        <taxon>rosids</taxon>
        <taxon>fabids</taxon>
        <taxon>Fabales</taxon>
        <taxon>Fabaceae</taxon>
        <taxon>Papilionoideae</taxon>
        <taxon>50 kb inversion clade</taxon>
        <taxon>NPAAA clade</taxon>
        <taxon>indigoferoid/millettioid clade</taxon>
        <taxon>Phaseoleae</taxon>
        <taxon>Canavalia</taxon>
    </lineage>
</organism>
<feature type="transmembrane region" description="Helical" evidence="1">
    <location>
        <begin position="34"/>
        <end position="53"/>
    </location>
</feature>
<evidence type="ECO:0000313" key="2">
    <source>
        <dbReference type="EMBL" id="KAK7323997.1"/>
    </source>
</evidence>
<protein>
    <submittedName>
        <fullName evidence="2">Uncharacterized protein</fullName>
    </submittedName>
</protein>
<name>A0AAN9KUT3_CANGL</name>